<feature type="compositionally biased region" description="Basic and acidic residues" evidence="1">
    <location>
        <begin position="1"/>
        <end position="23"/>
    </location>
</feature>
<sequence length="210" mass="22794">MFIQNDERTCEVDSRHQESRDAAEAVDDDNMEKFAIETELIYKSRRAACSKAVWPPSKPEGKEPPSLPKWAEPSLPCPSHQMYVAGTGSIKGGASHSVGAETLREAEGSCSLPAMDPTAEPSNALPTRELASAMDLLGLLWATYPEKPETAPLTQVDPERRQGSGPGIADLSLATALPEDSPEYAVPPAQYRFQFQRRKEDDLAEDAPGA</sequence>
<keyword evidence="3" id="KW-1185">Reference proteome</keyword>
<evidence type="ECO:0000313" key="2">
    <source>
        <dbReference type="EMBL" id="EMP34509.1"/>
    </source>
</evidence>
<feature type="region of interest" description="Disordered" evidence="1">
    <location>
        <begin position="149"/>
        <end position="170"/>
    </location>
</feature>
<name>M7BBG0_CHEMY</name>
<accession>M7BBG0</accession>
<feature type="region of interest" description="Disordered" evidence="1">
    <location>
        <begin position="52"/>
        <end position="74"/>
    </location>
</feature>
<feature type="region of interest" description="Disordered" evidence="1">
    <location>
        <begin position="93"/>
        <end position="123"/>
    </location>
</feature>
<dbReference type="AlphaFoldDB" id="M7BBG0"/>
<dbReference type="EMBL" id="KB532022">
    <property type="protein sequence ID" value="EMP34509.1"/>
    <property type="molecule type" value="Genomic_DNA"/>
</dbReference>
<proteinExistence type="predicted"/>
<organism evidence="2 3">
    <name type="scientific">Chelonia mydas</name>
    <name type="common">Green sea-turtle</name>
    <name type="synonym">Chelonia agassizi</name>
    <dbReference type="NCBI Taxonomy" id="8469"/>
    <lineage>
        <taxon>Eukaryota</taxon>
        <taxon>Metazoa</taxon>
        <taxon>Chordata</taxon>
        <taxon>Craniata</taxon>
        <taxon>Vertebrata</taxon>
        <taxon>Euteleostomi</taxon>
        <taxon>Archelosauria</taxon>
        <taxon>Testudinata</taxon>
        <taxon>Testudines</taxon>
        <taxon>Cryptodira</taxon>
        <taxon>Durocryptodira</taxon>
        <taxon>Americhelydia</taxon>
        <taxon>Chelonioidea</taxon>
        <taxon>Cheloniidae</taxon>
        <taxon>Chelonia</taxon>
    </lineage>
</organism>
<dbReference type="Proteomes" id="UP000031443">
    <property type="component" value="Unassembled WGS sequence"/>
</dbReference>
<protein>
    <submittedName>
        <fullName evidence="2">Uncharacterized protein</fullName>
    </submittedName>
</protein>
<evidence type="ECO:0000313" key="3">
    <source>
        <dbReference type="Proteomes" id="UP000031443"/>
    </source>
</evidence>
<feature type="region of interest" description="Disordered" evidence="1">
    <location>
        <begin position="1"/>
        <end position="28"/>
    </location>
</feature>
<reference evidence="3" key="1">
    <citation type="journal article" date="2013" name="Nat. Genet.">
        <title>The draft genomes of soft-shell turtle and green sea turtle yield insights into the development and evolution of the turtle-specific body plan.</title>
        <authorList>
            <person name="Wang Z."/>
            <person name="Pascual-Anaya J."/>
            <person name="Zadissa A."/>
            <person name="Li W."/>
            <person name="Niimura Y."/>
            <person name="Huang Z."/>
            <person name="Li C."/>
            <person name="White S."/>
            <person name="Xiong Z."/>
            <person name="Fang D."/>
            <person name="Wang B."/>
            <person name="Ming Y."/>
            <person name="Chen Y."/>
            <person name="Zheng Y."/>
            <person name="Kuraku S."/>
            <person name="Pignatelli M."/>
            <person name="Herrero J."/>
            <person name="Beal K."/>
            <person name="Nozawa M."/>
            <person name="Li Q."/>
            <person name="Wang J."/>
            <person name="Zhang H."/>
            <person name="Yu L."/>
            <person name="Shigenobu S."/>
            <person name="Wang J."/>
            <person name="Liu J."/>
            <person name="Flicek P."/>
            <person name="Searle S."/>
            <person name="Wang J."/>
            <person name="Kuratani S."/>
            <person name="Yin Y."/>
            <person name="Aken B."/>
            <person name="Zhang G."/>
            <person name="Irie N."/>
        </authorList>
    </citation>
    <scope>NUCLEOTIDE SEQUENCE [LARGE SCALE GENOMIC DNA]</scope>
</reference>
<evidence type="ECO:0000256" key="1">
    <source>
        <dbReference type="SAM" id="MobiDB-lite"/>
    </source>
</evidence>
<gene>
    <name evidence="2" type="ORF">UY3_08338</name>
</gene>